<evidence type="ECO:0000313" key="1">
    <source>
        <dbReference type="EMBL" id="KAJ9660818.1"/>
    </source>
</evidence>
<gene>
    <name evidence="1" type="primary">atg6</name>
    <name evidence="1" type="ORF">H2198_002357</name>
</gene>
<accession>A0ACC3AEH1</accession>
<proteinExistence type="predicted"/>
<name>A0ACC3AEH1_9EURO</name>
<keyword evidence="2" id="KW-1185">Reference proteome</keyword>
<dbReference type="EMBL" id="JAPDRQ010000028">
    <property type="protein sequence ID" value="KAJ9660818.1"/>
    <property type="molecule type" value="Genomic_DNA"/>
</dbReference>
<protein>
    <submittedName>
        <fullName evidence="1">Vacuolar protein sorting-associated protein atg6</fullName>
    </submittedName>
</protein>
<reference evidence="1" key="1">
    <citation type="submission" date="2022-10" db="EMBL/GenBank/DDBJ databases">
        <title>Culturing micro-colonial fungi from biological soil crusts in the Mojave desert and describing Neophaeococcomyces mojavensis, and introducing the new genera and species Taxawa tesnikishii.</title>
        <authorList>
            <person name="Kurbessoian T."/>
            <person name="Stajich J.E."/>
        </authorList>
    </citation>
    <scope>NUCLEOTIDE SEQUENCE</scope>
    <source>
        <strain evidence="1">JES_112</strain>
    </source>
</reference>
<evidence type="ECO:0000313" key="2">
    <source>
        <dbReference type="Proteomes" id="UP001172386"/>
    </source>
</evidence>
<comment type="caution">
    <text evidence="1">The sequence shown here is derived from an EMBL/GenBank/DDBJ whole genome shotgun (WGS) entry which is preliminary data.</text>
</comment>
<sequence>MYCQKCRTPLKTDSSLDDLNPAAFDLLVGSGSKTERSAAYNHSLTYPHERKERYERAIKQTQSPLSRRTIPPPKPQDGNPAMSFIEITDSQIVPAEASHHGHPQQDQLSQAKGNGTHDNEPPLSWHLHRHERLFSILSAHSDIDHPICTECSSMLLTSLNAKLATATRERDAYASFLKTLQQASAKHKGEEEPVQKELATLQEAEDAAFADLVKLEEQKRELENELADLEEENKQLEKEEERFWQSRNQFNEQQHELETELASLHQKYAHDQKQLERLQRSNVYNDTFFISHDGSFGTINGLRLGRLPTQNVEWAEINAAWGQTLLLLQTLAERLSFSFHGYKLRPLGSTSRIEKIEYPQQAPDATQTTAARATSNPSNSPAKVTHLDLFSSGDMSLGRMLTARRFDAAMVAFLDCLSQLGSHVERTTSASRDTSRPTPSRTPSTALRKGETRPMEMPYLMEGDKIWARDRPPNEAVSIKIGFGLNQDEDFTKACKYVLTCCKYLLAHVSNLDNSKPSQT</sequence>
<dbReference type="Proteomes" id="UP001172386">
    <property type="component" value="Unassembled WGS sequence"/>
</dbReference>
<organism evidence="1 2">
    <name type="scientific">Neophaeococcomyces mojaviensis</name>
    <dbReference type="NCBI Taxonomy" id="3383035"/>
    <lineage>
        <taxon>Eukaryota</taxon>
        <taxon>Fungi</taxon>
        <taxon>Dikarya</taxon>
        <taxon>Ascomycota</taxon>
        <taxon>Pezizomycotina</taxon>
        <taxon>Eurotiomycetes</taxon>
        <taxon>Chaetothyriomycetidae</taxon>
        <taxon>Chaetothyriales</taxon>
        <taxon>Chaetothyriales incertae sedis</taxon>
        <taxon>Neophaeococcomyces</taxon>
    </lineage>
</organism>